<dbReference type="EMBL" id="SSOD01000011">
    <property type="protein sequence ID" value="THF60405.1"/>
    <property type="molecule type" value="Genomic_DNA"/>
</dbReference>
<dbReference type="NCBIfam" id="TIGR02805">
    <property type="entry name" value="exbB2"/>
    <property type="match status" value="1"/>
</dbReference>
<dbReference type="GO" id="GO:0017038">
    <property type="term" value="P:protein import"/>
    <property type="evidence" value="ECO:0007669"/>
    <property type="project" value="TreeGrafter"/>
</dbReference>
<evidence type="ECO:0000256" key="8">
    <source>
        <dbReference type="RuleBase" id="RU004057"/>
    </source>
</evidence>
<keyword evidence="7 9" id="KW-0472">Membrane</keyword>
<proteinExistence type="inferred from homology"/>
<evidence type="ECO:0000256" key="6">
    <source>
        <dbReference type="ARBA" id="ARBA00022989"/>
    </source>
</evidence>
<comment type="similarity">
    <text evidence="8">Belongs to the exbB/tolQ family.</text>
</comment>
<evidence type="ECO:0000256" key="9">
    <source>
        <dbReference type="SAM" id="Phobius"/>
    </source>
</evidence>
<sequence length="144" mass="15380">MDWLAGAIDYGVIGLLALLNVLALAIALERFFFYRRLDLAAIGSKPELELALSRRLFVIASVASNAPYLGLLGTVFGIMLTFYRMGQNAAIDAGEIMMGLALALKATAAGLGVALVAVVLYNSLLRKAKVLTLTWEIGHGRQGL</sequence>
<evidence type="ECO:0000256" key="7">
    <source>
        <dbReference type="ARBA" id="ARBA00023136"/>
    </source>
</evidence>
<gene>
    <name evidence="11" type="primary">exbB</name>
    <name evidence="11" type="ORF">E6O51_14020</name>
</gene>
<dbReference type="Pfam" id="PF01618">
    <property type="entry name" value="MotA_ExbB"/>
    <property type="match status" value="1"/>
</dbReference>
<dbReference type="InterPro" id="IPR002898">
    <property type="entry name" value="MotA_ExbB_proton_chnl"/>
</dbReference>
<dbReference type="PANTHER" id="PTHR30625">
    <property type="entry name" value="PROTEIN TOLQ"/>
    <property type="match status" value="1"/>
</dbReference>
<keyword evidence="6 9" id="KW-1133">Transmembrane helix</keyword>
<evidence type="ECO:0000313" key="12">
    <source>
        <dbReference type="Proteomes" id="UP000307956"/>
    </source>
</evidence>
<feature type="transmembrane region" description="Helical" evidence="9">
    <location>
        <begin position="55"/>
        <end position="84"/>
    </location>
</feature>
<evidence type="ECO:0000256" key="5">
    <source>
        <dbReference type="ARBA" id="ARBA00022927"/>
    </source>
</evidence>
<dbReference type="GO" id="GO:0005886">
    <property type="term" value="C:plasma membrane"/>
    <property type="evidence" value="ECO:0007669"/>
    <property type="project" value="UniProtKB-SubCell"/>
</dbReference>
<dbReference type="OrthoDB" id="9805133at2"/>
<feature type="domain" description="MotA/TolQ/ExbB proton channel" evidence="10">
    <location>
        <begin position="51"/>
        <end position="136"/>
    </location>
</feature>
<dbReference type="AlphaFoldDB" id="A0A4S4ALK1"/>
<keyword evidence="12" id="KW-1185">Reference proteome</keyword>
<evidence type="ECO:0000313" key="11">
    <source>
        <dbReference type="EMBL" id="THF60405.1"/>
    </source>
</evidence>
<dbReference type="GO" id="GO:0055085">
    <property type="term" value="P:transmembrane transport"/>
    <property type="evidence" value="ECO:0007669"/>
    <property type="project" value="InterPro"/>
</dbReference>
<protein>
    <submittedName>
        <fullName evidence="11">TonB-system energizer ExbB</fullName>
    </submittedName>
</protein>
<keyword evidence="3" id="KW-1003">Cell membrane</keyword>
<evidence type="ECO:0000259" key="10">
    <source>
        <dbReference type="Pfam" id="PF01618"/>
    </source>
</evidence>
<keyword evidence="4 9" id="KW-0812">Transmembrane</keyword>
<comment type="caution">
    <text evidence="11">The sequence shown here is derived from an EMBL/GenBank/DDBJ whole genome shotgun (WGS) entry which is preliminary data.</text>
</comment>
<dbReference type="Proteomes" id="UP000307956">
    <property type="component" value="Unassembled WGS sequence"/>
</dbReference>
<feature type="transmembrane region" description="Helical" evidence="9">
    <location>
        <begin position="12"/>
        <end position="34"/>
    </location>
</feature>
<dbReference type="InterPro" id="IPR050790">
    <property type="entry name" value="ExbB/TolQ_transport"/>
</dbReference>
<keyword evidence="5 8" id="KW-0653">Protein transport</keyword>
<evidence type="ECO:0000256" key="2">
    <source>
        <dbReference type="ARBA" id="ARBA00022448"/>
    </source>
</evidence>
<accession>A0A4S4ALK1</accession>
<evidence type="ECO:0000256" key="4">
    <source>
        <dbReference type="ARBA" id="ARBA00022692"/>
    </source>
</evidence>
<dbReference type="PANTHER" id="PTHR30625:SF15">
    <property type="entry name" value="BIOPOLYMER TRANSPORT PROTEIN EXBB"/>
    <property type="match status" value="1"/>
</dbReference>
<feature type="transmembrane region" description="Helical" evidence="9">
    <location>
        <begin position="96"/>
        <end position="121"/>
    </location>
</feature>
<dbReference type="InterPro" id="IPR014172">
    <property type="entry name" value="TonB_ExbB_2"/>
</dbReference>
<name>A0A4S4ALK1_9RHOO</name>
<comment type="subcellular location">
    <subcellularLocation>
        <location evidence="1">Cell membrane</location>
        <topology evidence="1">Multi-pass membrane protein</topology>
    </subcellularLocation>
    <subcellularLocation>
        <location evidence="8">Membrane</location>
        <topology evidence="8">Multi-pass membrane protein</topology>
    </subcellularLocation>
</comment>
<evidence type="ECO:0000256" key="3">
    <source>
        <dbReference type="ARBA" id="ARBA00022475"/>
    </source>
</evidence>
<organism evidence="11 12">
    <name type="scientific">Pseudothauera rhizosphaerae</name>
    <dbReference type="NCBI Taxonomy" id="2565932"/>
    <lineage>
        <taxon>Bacteria</taxon>
        <taxon>Pseudomonadati</taxon>
        <taxon>Pseudomonadota</taxon>
        <taxon>Betaproteobacteria</taxon>
        <taxon>Rhodocyclales</taxon>
        <taxon>Zoogloeaceae</taxon>
        <taxon>Pseudothauera</taxon>
    </lineage>
</organism>
<keyword evidence="2 8" id="KW-0813">Transport</keyword>
<reference evidence="11 12" key="1">
    <citation type="submission" date="2019-04" db="EMBL/GenBank/DDBJ databases">
        <title>Azoarcus rhizosphaerae sp. nov. isolated from rhizosphere of Ficus religiosa.</title>
        <authorList>
            <person name="Lin S.-Y."/>
            <person name="Hameed A."/>
            <person name="Hsu Y.-H."/>
            <person name="Young C.-C."/>
        </authorList>
    </citation>
    <scope>NUCLEOTIDE SEQUENCE [LARGE SCALE GENOMIC DNA]</scope>
    <source>
        <strain evidence="11 12">CC-YHH848</strain>
    </source>
</reference>
<evidence type="ECO:0000256" key="1">
    <source>
        <dbReference type="ARBA" id="ARBA00004651"/>
    </source>
</evidence>